<feature type="repeat" description="TPR" evidence="3">
    <location>
        <begin position="405"/>
        <end position="438"/>
    </location>
</feature>
<dbReference type="STRING" id="1703770.AMJ39_03350"/>
<keyword evidence="1" id="KW-0677">Repeat</keyword>
<feature type="transmembrane region" description="Helical" evidence="4">
    <location>
        <begin position="277"/>
        <end position="297"/>
    </location>
</feature>
<accession>A0A0S7WUC8</accession>
<proteinExistence type="predicted"/>
<evidence type="ECO:0000313" key="5">
    <source>
        <dbReference type="EMBL" id="KPJ53751.1"/>
    </source>
</evidence>
<dbReference type="PANTHER" id="PTHR44227">
    <property type="match status" value="1"/>
</dbReference>
<dbReference type="InterPro" id="IPR019734">
    <property type="entry name" value="TPR_rpt"/>
</dbReference>
<dbReference type="EMBL" id="LIZS01000013">
    <property type="protein sequence ID" value="KPJ53751.1"/>
    <property type="molecule type" value="Genomic_DNA"/>
</dbReference>
<dbReference type="SUPFAM" id="SSF48452">
    <property type="entry name" value="TPR-like"/>
    <property type="match status" value="1"/>
</dbReference>
<dbReference type="Gene3D" id="1.25.40.10">
    <property type="entry name" value="Tetratricopeptide repeat domain"/>
    <property type="match status" value="2"/>
</dbReference>
<comment type="caution">
    <text evidence="5">The sequence shown here is derived from an EMBL/GenBank/DDBJ whole genome shotgun (WGS) entry which is preliminary data.</text>
</comment>
<evidence type="ECO:0000256" key="3">
    <source>
        <dbReference type="PROSITE-ProRule" id="PRU00339"/>
    </source>
</evidence>
<dbReference type="PANTHER" id="PTHR44227:SF3">
    <property type="entry name" value="PROTEIN O-MANNOSYL-TRANSFERASE TMTC4"/>
    <property type="match status" value="1"/>
</dbReference>
<evidence type="ECO:0000256" key="1">
    <source>
        <dbReference type="ARBA" id="ARBA00022737"/>
    </source>
</evidence>
<feature type="transmembrane region" description="Helical" evidence="4">
    <location>
        <begin position="193"/>
        <end position="216"/>
    </location>
</feature>
<name>A0A0S7WUC8_UNCT6</name>
<dbReference type="Pfam" id="PF13432">
    <property type="entry name" value="TPR_16"/>
    <property type="match status" value="1"/>
</dbReference>
<evidence type="ECO:0000313" key="6">
    <source>
        <dbReference type="Proteomes" id="UP000052008"/>
    </source>
</evidence>
<keyword evidence="4" id="KW-0812">Transmembrane</keyword>
<feature type="transmembrane region" description="Helical" evidence="4">
    <location>
        <begin position="362"/>
        <end position="381"/>
    </location>
</feature>
<dbReference type="PROSITE" id="PS50005">
    <property type="entry name" value="TPR"/>
    <property type="match status" value="1"/>
</dbReference>
<dbReference type="InterPro" id="IPR011990">
    <property type="entry name" value="TPR-like_helical_dom_sf"/>
</dbReference>
<keyword evidence="4" id="KW-1133">Transmembrane helix</keyword>
<dbReference type="InterPro" id="IPR052346">
    <property type="entry name" value="O-mannosyl-transferase_TMTC"/>
</dbReference>
<keyword evidence="2 3" id="KW-0802">TPR repeat</keyword>
<sequence>MLSIILLGIVIYGNTLPNGFTYDDHFQIEQNEALRTWSQFVHRTSLYRPLTKLTWFADYHLWGLNPLGYHLTNLILHILASIALYSFVWRLLRRHWSAWAASIIFLAHPVHTESVASVANRGDVLAAVLVFSAWALMTTERPARWTTAGACGLFLLALLSKETTAVFPVLLLAQRRLLPAGQGRERTPLSTDLKLVSPLLVLSAIALGYAGCKLFITWGTFGQTWGSMGHSLSGGRSYGEILITELGAVPVYLRLLVAPSGLRADYYFPSDAPLHGMDAWLGLVFVAGLITIACLMLRRAATVSIGLLWFILFMLPVSNIVPGAFFVAERYLYIPSGGFCLIGAVALDRLRRAGAPSAMRFQWGATALLAVVTLSFSWLTISRNREWRDDLVLWRATLRENPLSAPARTNLGLAEMARKNYHEAIYHLEQAVALRPDLAEPHNNLGAAYGEAGRSLDAVAQFSVAAAIAPQVPKFRYNLALAHKEAGQIDSAIRELVRVVELWPEFAGAHYELGLLYLEAGDLEDARRHFALSGRNARDEPDENGSGRTNTR</sequence>
<dbReference type="Pfam" id="PF13414">
    <property type="entry name" value="TPR_11"/>
    <property type="match status" value="1"/>
</dbReference>
<evidence type="ECO:0000256" key="4">
    <source>
        <dbReference type="SAM" id="Phobius"/>
    </source>
</evidence>
<dbReference type="SMART" id="SM00028">
    <property type="entry name" value="TPR"/>
    <property type="match status" value="4"/>
</dbReference>
<gene>
    <name evidence="5" type="ORF">AMJ39_03350</name>
</gene>
<protein>
    <submittedName>
        <fullName evidence="5">Uncharacterized protein</fullName>
    </submittedName>
</protein>
<dbReference type="AlphaFoldDB" id="A0A0S7WUC8"/>
<evidence type="ECO:0000256" key="2">
    <source>
        <dbReference type="ARBA" id="ARBA00022803"/>
    </source>
</evidence>
<feature type="transmembrane region" description="Helical" evidence="4">
    <location>
        <begin position="67"/>
        <end position="89"/>
    </location>
</feature>
<organism evidence="5 6">
    <name type="scientific">candidate division TA06 bacterium DG_24</name>
    <dbReference type="NCBI Taxonomy" id="1703770"/>
    <lineage>
        <taxon>Bacteria</taxon>
        <taxon>Bacteria division TA06</taxon>
    </lineage>
</organism>
<dbReference type="Proteomes" id="UP000052008">
    <property type="component" value="Unassembled WGS sequence"/>
</dbReference>
<feature type="transmembrane region" description="Helical" evidence="4">
    <location>
        <begin position="304"/>
        <end position="325"/>
    </location>
</feature>
<keyword evidence="4" id="KW-0472">Membrane</keyword>
<reference evidence="5 6" key="1">
    <citation type="journal article" date="2015" name="Microbiome">
        <title>Genomic resolution of linkages in carbon, nitrogen, and sulfur cycling among widespread estuary sediment bacteria.</title>
        <authorList>
            <person name="Baker B.J."/>
            <person name="Lazar C.S."/>
            <person name="Teske A.P."/>
            <person name="Dick G.J."/>
        </authorList>
    </citation>
    <scope>NUCLEOTIDE SEQUENCE [LARGE SCALE GENOMIC DNA]</scope>
    <source>
        <strain evidence="5">DG_24</strain>
    </source>
</reference>